<keyword evidence="3" id="KW-1185">Reference proteome</keyword>
<accession>A0A550CJQ2</accession>
<evidence type="ECO:0000313" key="2">
    <source>
        <dbReference type="EMBL" id="TRM65008.1"/>
    </source>
</evidence>
<evidence type="ECO:0000259" key="1">
    <source>
        <dbReference type="Pfam" id="PF14737"/>
    </source>
</evidence>
<evidence type="ECO:0000313" key="3">
    <source>
        <dbReference type="Proteomes" id="UP000320762"/>
    </source>
</evidence>
<organism evidence="2 3">
    <name type="scientific">Schizophyllum amplum</name>
    <dbReference type="NCBI Taxonomy" id="97359"/>
    <lineage>
        <taxon>Eukaryota</taxon>
        <taxon>Fungi</taxon>
        <taxon>Dikarya</taxon>
        <taxon>Basidiomycota</taxon>
        <taxon>Agaricomycotina</taxon>
        <taxon>Agaricomycetes</taxon>
        <taxon>Agaricomycetidae</taxon>
        <taxon>Agaricales</taxon>
        <taxon>Schizophyllaceae</taxon>
        <taxon>Schizophyllum</taxon>
    </lineage>
</organism>
<feature type="domain" description="DUF4470" evidence="1">
    <location>
        <begin position="70"/>
        <end position="168"/>
    </location>
</feature>
<reference evidence="2 3" key="1">
    <citation type="journal article" date="2019" name="New Phytol.">
        <title>Comparative genomics reveals unique wood-decay strategies and fruiting body development in the Schizophyllaceae.</title>
        <authorList>
            <person name="Almasi E."/>
            <person name="Sahu N."/>
            <person name="Krizsan K."/>
            <person name="Balint B."/>
            <person name="Kovacs G.M."/>
            <person name="Kiss B."/>
            <person name="Cseklye J."/>
            <person name="Drula E."/>
            <person name="Henrissat B."/>
            <person name="Nagy I."/>
            <person name="Chovatia M."/>
            <person name="Adam C."/>
            <person name="LaButti K."/>
            <person name="Lipzen A."/>
            <person name="Riley R."/>
            <person name="Grigoriev I.V."/>
            <person name="Nagy L.G."/>
        </authorList>
    </citation>
    <scope>NUCLEOTIDE SEQUENCE [LARGE SCALE GENOMIC DNA]</scope>
    <source>
        <strain evidence="2 3">NL-1724</strain>
    </source>
</reference>
<dbReference type="EMBL" id="VDMD01000006">
    <property type="protein sequence ID" value="TRM65008.1"/>
    <property type="molecule type" value="Genomic_DNA"/>
</dbReference>
<dbReference type="Proteomes" id="UP000320762">
    <property type="component" value="Unassembled WGS sequence"/>
</dbReference>
<dbReference type="InterPro" id="IPR027974">
    <property type="entry name" value="DUF4470"/>
</dbReference>
<protein>
    <recommendedName>
        <fullName evidence="1">DUF4470 domain-containing protein</fullName>
    </recommendedName>
</protein>
<comment type="caution">
    <text evidence="2">The sequence shown here is derived from an EMBL/GenBank/DDBJ whole genome shotgun (WGS) entry which is preliminary data.</text>
</comment>
<sequence length="558" mass="62670">MQRDLTLIDQQYCCKSCQVAHWPKHKQDCNHEYNKPYWQPAWVRERRDPAYVLASAPAVTYGSARQSRYLWGNVPAIDCLCLSPQESASSSGLDLNICFAAAGDIRNLVSTINGLPNDYSGHCRILLNDLDPCVITRNLLILHALLRPGPSIEMAAETALHLWYSAILRSSDAAELYFSAEAVYKSVDLQAAADASFVNILELRGKSLLSASLSMNNLASLGVLMSKYNVSAALNSMREIMTAPSRVDYRDRHLASLKPAHRVAWARNRRIGALLPFSADASAFTEPNRSMFTPTGEWMTMDNANQLYGWPTSAVLQSGQRNGLDGADIWGCLFVHVREQLAEMARRVERFHIDIYITQMDAKELAASIKCGAYPGFSSDCFDRIETSNVVDCIGLDRVLDDWGPLLRRDKRASLLAYTMNWHVNRPGPSDHRVHGRLVEKAARALNVDLSKLMQARFMNPMDMSLRAQLLTLDFYKDAFDDNAQSFNEWLNEQKSTPTARKHGLRMRAKNRIHPKRFGVPLGAGPRDVPDMTPEDFYNTYVVGGADAPVRFMEFEVI</sequence>
<name>A0A550CJQ2_9AGAR</name>
<dbReference type="AlphaFoldDB" id="A0A550CJQ2"/>
<dbReference type="STRING" id="97359.A0A550CJQ2"/>
<dbReference type="Pfam" id="PF14737">
    <property type="entry name" value="DUF4470"/>
    <property type="match status" value="1"/>
</dbReference>
<gene>
    <name evidence="2" type="ORF">BD626DRAFT_238839</name>
</gene>
<proteinExistence type="predicted"/>
<dbReference type="OrthoDB" id="5282002at2759"/>